<evidence type="ECO:0000313" key="2">
    <source>
        <dbReference type="Proteomes" id="UP000820818"/>
    </source>
</evidence>
<accession>A0AAD5KEW6</accession>
<proteinExistence type="predicted"/>
<comment type="caution">
    <text evidence="1">The sequence shown here is derived from an EMBL/GenBank/DDBJ whole genome shotgun (WGS) entry which is preliminary data.</text>
</comment>
<protein>
    <submittedName>
        <fullName evidence="1">Uncharacterized protein</fullName>
    </submittedName>
</protein>
<gene>
    <name evidence="1" type="ORF">GHT06_003853</name>
</gene>
<dbReference type="Proteomes" id="UP000820818">
    <property type="component" value="Unassembled WGS sequence"/>
</dbReference>
<reference evidence="1" key="1">
    <citation type="submission" date="2022-05" db="EMBL/GenBank/DDBJ databases">
        <title>A multi-omics perspective on studying reproductive biology in Daphnia sinensis.</title>
        <authorList>
            <person name="Jia J."/>
        </authorList>
    </citation>
    <scope>NUCLEOTIDE SEQUENCE</scope>
    <source>
        <strain evidence="1">WSL</strain>
    </source>
</reference>
<name>A0AAD5KEW6_9CRUS</name>
<dbReference type="EMBL" id="WJBH02000290">
    <property type="protein sequence ID" value="KAI9549667.1"/>
    <property type="molecule type" value="Genomic_DNA"/>
</dbReference>
<organism evidence="1 2">
    <name type="scientific">Daphnia sinensis</name>
    <dbReference type="NCBI Taxonomy" id="1820382"/>
    <lineage>
        <taxon>Eukaryota</taxon>
        <taxon>Metazoa</taxon>
        <taxon>Ecdysozoa</taxon>
        <taxon>Arthropoda</taxon>
        <taxon>Crustacea</taxon>
        <taxon>Branchiopoda</taxon>
        <taxon>Diplostraca</taxon>
        <taxon>Cladocera</taxon>
        <taxon>Anomopoda</taxon>
        <taxon>Daphniidae</taxon>
        <taxon>Daphnia</taxon>
        <taxon>Daphnia similis group</taxon>
    </lineage>
</organism>
<keyword evidence="2" id="KW-1185">Reference proteome</keyword>
<sequence>MADDGLCEGLLPRDTVFFNHKLSKGGVLVLKGHATGYGEFQLEYMTVVSMHGARTFPLHHAFRDSSLEGYTIQVLFPSGRVSYLIRDELRDNLRKQFWVALSDKDARGDLFGTLKNASMCVNGLVTEDWILGLEAPSSQIVY</sequence>
<dbReference type="AlphaFoldDB" id="A0AAD5KEW6"/>
<evidence type="ECO:0000313" key="1">
    <source>
        <dbReference type="EMBL" id="KAI9549667.1"/>
    </source>
</evidence>